<accession>A0A4R8IGC4</accession>
<dbReference type="GO" id="GO:0000166">
    <property type="term" value="F:nucleotide binding"/>
    <property type="evidence" value="ECO:0007669"/>
    <property type="project" value="UniProtKB-UniRule"/>
</dbReference>
<evidence type="ECO:0000313" key="5">
    <source>
        <dbReference type="Proteomes" id="UP000294914"/>
    </source>
</evidence>
<comment type="similarity">
    <text evidence="2 3">Belongs to the YajQ family.</text>
</comment>
<gene>
    <name evidence="4" type="ORF">EDC23_2396</name>
</gene>
<sequence>MPSFDVVSEIDMHEVTNAVDQANREVSTRFDFKGSGAKFEMNDKTVTLHGDADFQLKQMLDILRNKFSKRGVDLDCMEPGNVEHAGKQVRQDVTMKEGIDQALAKKIVKLIKDSKLKVQSQIQGEQVRITGKKRDDLQAAMALLKEANLEMPLQFTNFRD</sequence>
<evidence type="ECO:0000313" key="4">
    <source>
        <dbReference type="EMBL" id="TDX99611.1"/>
    </source>
</evidence>
<dbReference type="Gene3D" id="3.30.70.990">
    <property type="entry name" value="YajQ-like, domain 2"/>
    <property type="match status" value="1"/>
</dbReference>
<dbReference type="RefSeq" id="WP_134084821.1">
    <property type="nucleotide sequence ID" value="NZ_SOQX01000007.1"/>
</dbReference>
<keyword evidence="5" id="KW-1185">Reference proteome</keyword>
<dbReference type="Pfam" id="PF04461">
    <property type="entry name" value="YajQ"/>
    <property type="match status" value="1"/>
</dbReference>
<dbReference type="InterPro" id="IPR035571">
    <property type="entry name" value="UPF0234-like_C"/>
</dbReference>
<evidence type="ECO:0000256" key="3">
    <source>
        <dbReference type="HAMAP-Rule" id="MF_00632"/>
    </source>
</evidence>
<evidence type="ECO:0000256" key="2">
    <source>
        <dbReference type="ARBA" id="ARBA00093450"/>
    </source>
</evidence>
<dbReference type="CDD" id="cd11740">
    <property type="entry name" value="YajQ_like"/>
    <property type="match status" value="1"/>
</dbReference>
<dbReference type="GO" id="GO:0005829">
    <property type="term" value="C:cytosol"/>
    <property type="evidence" value="ECO:0007669"/>
    <property type="project" value="TreeGrafter"/>
</dbReference>
<dbReference type="AlphaFoldDB" id="A0A4R8IGC4"/>
<comment type="caution">
    <text evidence="4">The sequence shown here is derived from an EMBL/GenBank/DDBJ whole genome shotgun (WGS) entry which is preliminary data.</text>
</comment>
<dbReference type="InterPro" id="IPR007551">
    <property type="entry name" value="YajQ/Smlt4090-like"/>
</dbReference>
<organism evidence="4 5">
    <name type="scientific">Thiohalophilus thiocyanatoxydans</name>
    <dbReference type="NCBI Taxonomy" id="381308"/>
    <lineage>
        <taxon>Bacteria</taxon>
        <taxon>Pseudomonadati</taxon>
        <taxon>Pseudomonadota</taxon>
        <taxon>Gammaproteobacteria</taxon>
        <taxon>Thiohalomonadales</taxon>
        <taxon>Thiohalophilaceae</taxon>
        <taxon>Thiohalophilus</taxon>
    </lineage>
</organism>
<proteinExistence type="inferred from homology"/>
<keyword evidence="1 3" id="KW-0547">Nucleotide-binding</keyword>
<dbReference type="InterPro" id="IPR035570">
    <property type="entry name" value="UPF0234_N"/>
</dbReference>
<reference evidence="4 5" key="1">
    <citation type="submission" date="2019-03" db="EMBL/GenBank/DDBJ databases">
        <title>Genomic Encyclopedia of Type Strains, Phase IV (KMG-IV): sequencing the most valuable type-strain genomes for metagenomic binning, comparative biology and taxonomic classification.</title>
        <authorList>
            <person name="Goeker M."/>
        </authorList>
    </citation>
    <scope>NUCLEOTIDE SEQUENCE [LARGE SCALE GENOMIC DNA]</scope>
    <source>
        <strain evidence="4 5">DSM 16326</strain>
    </source>
</reference>
<dbReference type="Proteomes" id="UP000294914">
    <property type="component" value="Unassembled WGS sequence"/>
</dbReference>
<dbReference type="OrthoDB" id="9801447at2"/>
<dbReference type="Gene3D" id="3.30.70.860">
    <property type="match status" value="1"/>
</dbReference>
<dbReference type="SUPFAM" id="SSF89963">
    <property type="entry name" value="YajQ-like"/>
    <property type="match status" value="2"/>
</dbReference>
<name>A0A4R8IGC4_9GAMM</name>
<dbReference type="PANTHER" id="PTHR30476">
    <property type="entry name" value="UPF0234 PROTEIN YAJQ"/>
    <property type="match status" value="1"/>
</dbReference>
<dbReference type="NCBIfam" id="NF003819">
    <property type="entry name" value="PRK05412.1"/>
    <property type="match status" value="1"/>
</dbReference>
<dbReference type="EMBL" id="SOQX01000007">
    <property type="protein sequence ID" value="TDX99611.1"/>
    <property type="molecule type" value="Genomic_DNA"/>
</dbReference>
<dbReference type="PANTHER" id="PTHR30476:SF0">
    <property type="entry name" value="UPF0234 PROTEIN YAJQ"/>
    <property type="match status" value="1"/>
</dbReference>
<comment type="function">
    <text evidence="3">Nucleotide-binding protein.</text>
</comment>
<dbReference type="HAMAP" id="MF_00632">
    <property type="entry name" value="UPF0234"/>
    <property type="match status" value="1"/>
</dbReference>
<dbReference type="InterPro" id="IPR036183">
    <property type="entry name" value="YajQ-like_sf"/>
</dbReference>
<protein>
    <recommendedName>
        <fullName evidence="3">Nucleotide-binding protein EDC23_2396</fullName>
    </recommendedName>
</protein>
<evidence type="ECO:0000256" key="1">
    <source>
        <dbReference type="ARBA" id="ARBA00022741"/>
    </source>
</evidence>
<dbReference type="FunFam" id="3.30.70.860:FF:000001">
    <property type="entry name" value="UPF0234 protein YajQ"/>
    <property type="match status" value="1"/>
</dbReference>